<reference evidence="2" key="2">
    <citation type="submission" date="2024-04" db="EMBL/GenBank/DDBJ databases">
        <authorList>
            <person name="Chen Y."/>
            <person name="Shah S."/>
            <person name="Dougan E. K."/>
            <person name="Thang M."/>
            <person name="Chan C."/>
        </authorList>
    </citation>
    <scope>NUCLEOTIDE SEQUENCE [LARGE SCALE GENOMIC DNA]</scope>
</reference>
<proteinExistence type="predicted"/>
<evidence type="ECO:0000313" key="1">
    <source>
        <dbReference type="EMBL" id="CAI4000887.1"/>
    </source>
</evidence>
<accession>A0A9P1D1G6</accession>
<dbReference type="EMBL" id="CAMXCT010002857">
    <property type="protein sequence ID" value="CAI4000887.1"/>
    <property type="molecule type" value="Genomic_DNA"/>
</dbReference>
<dbReference type="EMBL" id="CAMXCT020002857">
    <property type="protein sequence ID" value="CAL1154262.1"/>
    <property type="molecule type" value="Genomic_DNA"/>
</dbReference>
<gene>
    <name evidence="1" type="ORF">C1SCF055_LOCUS26974</name>
</gene>
<sequence length="954" mass="106729">MDPESQHSWEKTTFAFSIACGVCPSFQTEAYLFHQPQFEGGTVFWVLRWAIDYLGGNRTRNFIGQSAQTWRNKIAAGLEALGQEPELSSRHVLTSTWSELQRQTPSKRKDVSEDTVAPQEASQAGTMLQDYSISTFGLLCLLSWWAAHGPRATTTWNLEASEFCQRCRSIISGLASLFVQQGTKKHSKVVSGFDLLLSSHASGHGLLHVANLLDSEKGSNLKKTFAGKNTVPLDEAFLQLASDSGAKGLGTKRRDAATEAHANLCWFVAELVEASGARKDSVWQRTQLHQLDQLRTQRFVFMMGGCGNRVTARGYRKSSHGFKNAIVQATGQAHMRSISTVLASQAVMTGEGPVSDRAVRAAARNPDQYMRCERYGYLTSARKAFKDQRIVSLCADGVHVGDEDWLNVAMWLLIQCSRLLVHPKAMAAFINYSERVNRNGSLLGQQLLVGHPFTTPVYRWILRSLSSCDFEVVPEMVLSYLHMWWGSLLNSKLVEDANQLQRTEELRCVASKRVSCQQGWYTLTQHQLLRKNERTEVQAQSDVRMESDFNFEALFRFTQKREMDVEESADFRFLQDITKDITWPSFTPASAQECLSNFALLGKICQEEPVDWGKVGSSQWASFLPPGHVIVQQGCPALVLRAYRRACLVWPLERGPLRSVKFLNVASLSWAFCFDVAEVQIETVTARSPLAMMGTELENHGIVLETGTSTGLWEWHVEHGFPGVREDALRFLCAKYGIDLSEEQGEDAELHLVVRCMLHFDPTLTQAEVTERVLQRAELQVESLETTEGEISEAVQDTLLPGEQRKVVDIVTTHVAKRKDSGAVIKRAEESYSRTMKLLPPNEGAEKVRRQKEKAETEALKCQQRIYARRTSSAHEALQKSLPIGARAYADDLNGRWRLSFRGHTKSISWTAAGAEKAAAAAIRQVWAWSVQQGTGDTPAAVLKTLAELDRSSK</sequence>
<dbReference type="Proteomes" id="UP001152797">
    <property type="component" value="Unassembled WGS sequence"/>
</dbReference>
<name>A0A9P1D1G6_9DINO</name>
<protein>
    <submittedName>
        <fullName evidence="1">Uncharacterized protein</fullName>
    </submittedName>
</protein>
<comment type="caution">
    <text evidence="1">The sequence shown here is derived from an EMBL/GenBank/DDBJ whole genome shotgun (WGS) entry which is preliminary data.</text>
</comment>
<keyword evidence="3" id="KW-1185">Reference proteome</keyword>
<evidence type="ECO:0000313" key="3">
    <source>
        <dbReference type="Proteomes" id="UP001152797"/>
    </source>
</evidence>
<organism evidence="1">
    <name type="scientific">Cladocopium goreaui</name>
    <dbReference type="NCBI Taxonomy" id="2562237"/>
    <lineage>
        <taxon>Eukaryota</taxon>
        <taxon>Sar</taxon>
        <taxon>Alveolata</taxon>
        <taxon>Dinophyceae</taxon>
        <taxon>Suessiales</taxon>
        <taxon>Symbiodiniaceae</taxon>
        <taxon>Cladocopium</taxon>
    </lineage>
</organism>
<dbReference type="EMBL" id="CAMXCT030002857">
    <property type="protein sequence ID" value="CAL4788199.1"/>
    <property type="molecule type" value="Genomic_DNA"/>
</dbReference>
<evidence type="ECO:0000313" key="2">
    <source>
        <dbReference type="EMBL" id="CAL1154262.1"/>
    </source>
</evidence>
<dbReference type="AlphaFoldDB" id="A0A9P1D1G6"/>
<reference evidence="1" key="1">
    <citation type="submission" date="2022-10" db="EMBL/GenBank/DDBJ databases">
        <authorList>
            <person name="Chen Y."/>
            <person name="Dougan E. K."/>
            <person name="Chan C."/>
            <person name="Rhodes N."/>
            <person name="Thang M."/>
        </authorList>
    </citation>
    <scope>NUCLEOTIDE SEQUENCE</scope>
</reference>